<dbReference type="InterPro" id="IPR036754">
    <property type="entry name" value="YbaK/aa-tRNA-synt-asso_dom_sf"/>
</dbReference>
<name>A0ABU5IAS9_9BURK</name>
<evidence type="ECO:0000313" key="4">
    <source>
        <dbReference type="Proteomes" id="UP001293718"/>
    </source>
</evidence>
<dbReference type="InterPro" id="IPR040285">
    <property type="entry name" value="ProX/PRXD1"/>
</dbReference>
<evidence type="ECO:0000259" key="2">
    <source>
        <dbReference type="Pfam" id="PF04073"/>
    </source>
</evidence>
<dbReference type="Gene3D" id="3.90.960.10">
    <property type="entry name" value="YbaK/aminoacyl-tRNA synthetase-associated domain"/>
    <property type="match status" value="1"/>
</dbReference>
<dbReference type="PANTHER" id="PTHR31423:SF3">
    <property type="entry name" value="PROLYL-TRNA SYNTHETASE ASSOCIATED DOMAIN-CONTAINING PROTEIN 1-RELATED"/>
    <property type="match status" value="1"/>
</dbReference>
<reference evidence="3 4" key="1">
    <citation type="submission" date="2023-11" db="EMBL/GenBank/DDBJ databases">
        <title>Draft genome of Azohydromonas lata strain H1 (DSM1123), a polyhydroxyalkanoate producer.</title>
        <authorList>
            <person name="Traversa D."/>
            <person name="D'Addabbo P."/>
            <person name="Pazzani C."/>
            <person name="Manzari C."/>
            <person name="Chiara M."/>
            <person name="Scrascia M."/>
        </authorList>
    </citation>
    <scope>NUCLEOTIDE SEQUENCE [LARGE SCALE GENOMIC DNA]</scope>
    <source>
        <strain evidence="3 4">H1</strain>
    </source>
</reference>
<feature type="domain" description="YbaK/aminoacyl-tRNA synthetase-associated" evidence="2">
    <location>
        <begin position="29"/>
        <end position="152"/>
    </location>
</feature>
<evidence type="ECO:0000256" key="1">
    <source>
        <dbReference type="ARBA" id="ARBA00010201"/>
    </source>
</evidence>
<dbReference type="EMBL" id="JAXOJX010000006">
    <property type="protein sequence ID" value="MDZ5456208.1"/>
    <property type="molecule type" value="Genomic_DNA"/>
</dbReference>
<comment type="caution">
    <text evidence="3">The sequence shown here is derived from an EMBL/GenBank/DDBJ whole genome shotgun (WGS) entry which is preliminary data.</text>
</comment>
<protein>
    <submittedName>
        <fullName evidence="3">Prolyl-tRNA synthetase associated domain-containing protein</fullName>
    </submittedName>
</protein>
<dbReference type="PANTHER" id="PTHR31423">
    <property type="entry name" value="YBAK DOMAIN-CONTAINING PROTEIN"/>
    <property type="match status" value="1"/>
</dbReference>
<proteinExistence type="inferred from homology"/>
<dbReference type="Pfam" id="PF04073">
    <property type="entry name" value="tRNA_edit"/>
    <property type="match status" value="1"/>
</dbReference>
<accession>A0ABU5IAS9</accession>
<dbReference type="SUPFAM" id="SSF55826">
    <property type="entry name" value="YbaK/ProRS associated domain"/>
    <property type="match status" value="1"/>
</dbReference>
<dbReference type="CDD" id="cd04335">
    <property type="entry name" value="PrdX_deacylase"/>
    <property type="match status" value="1"/>
</dbReference>
<dbReference type="RefSeq" id="WP_322464821.1">
    <property type="nucleotide sequence ID" value="NZ_JAXOJX010000006.1"/>
</dbReference>
<dbReference type="Proteomes" id="UP001293718">
    <property type="component" value="Unassembled WGS sequence"/>
</dbReference>
<dbReference type="InterPro" id="IPR007214">
    <property type="entry name" value="YbaK/aa-tRNA-synth-assoc-dom"/>
</dbReference>
<sequence length="168" mass="18405">MTTDVMTSSSQELLLLLDRNQLRYDIVEHEPVFTIADALAATPALDGIKTKNVFLRDAKGARHFLVIVPHDVRLDLPALATTLGTSKLSMGSADRLQRVLGITPGAVSVFCLVNDKDRAVELVIDERVWQAEKVQAHPLRNTATVAMDRQSLAGFLALTRHVPTIVQA</sequence>
<comment type="similarity">
    <text evidence="1">Belongs to the PRORSD1 family.</text>
</comment>
<keyword evidence="4" id="KW-1185">Reference proteome</keyword>
<organism evidence="3 4">
    <name type="scientific">Azohydromonas lata</name>
    <dbReference type="NCBI Taxonomy" id="45677"/>
    <lineage>
        <taxon>Bacteria</taxon>
        <taxon>Pseudomonadati</taxon>
        <taxon>Pseudomonadota</taxon>
        <taxon>Betaproteobacteria</taxon>
        <taxon>Burkholderiales</taxon>
        <taxon>Sphaerotilaceae</taxon>
        <taxon>Azohydromonas</taxon>
    </lineage>
</organism>
<evidence type="ECO:0000313" key="3">
    <source>
        <dbReference type="EMBL" id="MDZ5456208.1"/>
    </source>
</evidence>
<gene>
    <name evidence="3" type="ORF">SM757_06445</name>
</gene>